<evidence type="ECO:0000256" key="1">
    <source>
        <dbReference type="SAM" id="MobiDB-lite"/>
    </source>
</evidence>
<reference evidence="2" key="1">
    <citation type="journal article" date="2020" name="Nature">
        <title>Giant virus diversity and host interactions through global metagenomics.</title>
        <authorList>
            <person name="Schulz F."/>
            <person name="Roux S."/>
            <person name="Paez-Espino D."/>
            <person name="Jungbluth S."/>
            <person name="Walsh D.A."/>
            <person name="Denef V.J."/>
            <person name="McMahon K.D."/>
            <person name="Konstantinidis K.T."/>
            <person name="Eloe-Fadrosh E.A."/>
            <person name="Kyrpides N.C."/>
            <person name="Woyke T."/>
        </authorList>
    </citation>
    <scope>NUCLEOTIDE SEQUENCE</scope>
    <source>
        <strain evidence="2">GVMAG-M-3300021963-12</strain>
    </source>
</reference>
<dbReference type="EMBL" id="MN739481">
    <property type="protein sequence ID" value="QHT07418.1"/>
    <property type="molecule type" value="Genomic_DNA"/>
</dbReference>
<accession>A0A6C0CS97</accession>
<evidence type="ECO:0000313" key="2">
    <source>
        <dbReference type="EMBL" id="QHT07418.1"/>
    </source>
</evidence>
<name>A0A6C0CS97_9ZZZZ</name>
<protein>
    <submittedName>
        <fullName evidence="2">Uncharacterized protein</fullName>
    </submittedName>
</protein>
<dbReference type="AlphaFoldDB" id="A0A6C0CS97"/>
<sequence length="286" mass="31319">MKQKEVIDALPYLLAFLAILYLASPHIYECYQAYSRPWDTNENKVTEKTVKDEEIEHMTNADVAKKHEFHADKDNQVWSILPGVPTPSGSKSILPGVPTPSGSKSILPGVPTPSGSKSILPGVPTPGPSNKHEVEPAIEKPPETLMEAKEERANLRIMDKEVQKPVSSPKKSEPPRKVMKVSAPLPLTKPAPSHHPQQPLDGKEIWGPLAPKFDPNQPRPSDSGNGKHSSGVYPHIYGPDTLEPPGSKDKGDIDMPDYDYLPAAEFPAGPLQPSPYLNDFSKILKT</sequence>
<proteinExistence type="predicted"/>
<feature type="compositionally biased region" description="Basic and acidic residues" evidence="1">
    <location>
        <begin position="154"/>
        <end position="163"/>
    </location>
</feature>
<feature type="region of interest" description="Disordered" evidence="1">
    <location>
        <begin position="154"/>
        <end position="286"/>
    </location>
</feature>
<feature type="compositionally biased region" description="Polar residues" evidence="1">
    <location>
        <begin position="219"/>
        <end position="228"/>
    </location>
</feature>
<organism evidence="2">
    <name type="scientific">viral metagenome</name>
    <dbReference type="NCBI Taxonomy" id="1070528"/>
    <lineage>
        <taxon>unclassified sequences</taxon>
        <taxon>metagenomes</taxon>
        <taxon>organismal metagenomes</taxon>
    </lineage>
</organism>